<reference evidence="2 3" key="1">
    <citation type="submission" date="2021-05" db="EMBL/GenBank/DDBJ databases">
        <title>A Polyphasic approach of four new species of the genus Ohtaekwangia: Ohtaekwangia histidinii sp. nov., Ohtaekwangia cretensis sp. nov., Ohtaekwangia indiensis sp. nov., Ohtaekwangia reichenbachii sp. nov. from diverse environment.</title>
        <authorList>
            <person name="Octaviana S."/>
        </authorList>
    </citation>
    <scope>NUCLEOTIDE SEQUENCE [LARGE SCALE GENOMIC DNA]</scope>
    <source>
        <strain evidence="2 3">PWU37</strain>
    </source>
</reference>
<evidence type="ECO:0000313" key="3">
    <source>
        <dbReference type="Proteomes" id="UP001319180"/>
    </source>
</evidence>
<dbReference type="PANTHER" id="PTHR36974:SF1">
    <property type="entry name" value="DOXX FAMILY MEMBRANE PROTEIN"/>
    <property type="match status" value="1"/>
</dbReference>
<sequence length="156" mass="17400">MKPLVILLAVFGLSSLLFWLITGDWNLLFCGNLAMCAMLCFTALGHFLFPKGMAMMIPPFIPFRTALVYITGVAEVAFAIALLFPASRWYAGYGLLLFFVLIVPANIYAAWHHIDLEKGTATGPGPSYLWFRLPLQVFFIAWVAYFATPLVAVLSW</sequence>
<keyword evidence="1" id="KW-0812">Transmembrane</keyword>
<name>A0AAP2D6L1_9BACT</name>
<comment type="caution">
    <text evidence="2">The sequence shown here is derived from an EMBL/GenBank/DDBJ whole genome shotgun (WGS) entry which is preliminary data.</text>
</comment>
<evidence type="ECO:0000256" key="1">
    <source>
        <dbReference type="SAM" id="Phobius"/>
    </source>
</evidence>
<feature type="transmembrane region" description="Helical" evidence="1">
    <location>
        <begin position="61"/>
        <end position="84"/>
    </location>
</feature>
<keyword evidence="1" id="KW-1133">Transmembrane helix</keyword>
<keyword evidence="3" id="KW-1185">Reference proteome</keyword>
<feature type="transmembrane region" description="Helical" evidence="1">
    <location>
        <begin position="25"/>
        <end position="49"/>
    </location>
</feature>
<organism evidence="2 3">
    <name type="scientific">Dawidia soli</name>
    <dbReference type="NCBI Taxonomy" id="2782352"/>
    <lineage>
        <taxon>Bacteria</taxon>
        <taxon>Pseudomonadati</taxon>
        <taxon>Bacteroidota</taxon>
        <taxon>Cytophagia</taxon>
        <taxon>Cytophagales</taxon>
        <taxon>Chryseotaleaceae</taxon>
        <taxon>Dawidia</taxon>
    </lineage>
</organism>
<proteinExistence type="predicted"/>
<dbReference type="Proteomes" id="UP001319180">
    <property type="component" value="Unassembled WGS sequence"/>
</dbReference>
<keyword evidence="1" id="KW-0472">Membrane</keyword>
<feature type="transmembrane region" description="Helical" evidence="1">
    <location>
        <begin position="129"/>
        <end position="154"/>
    </location>
</feature>
<gene>
    <name evidence="2" type="ORF">KK078_07160</name>
</gene>
<protein>
    <recommendedName>
        <fullName evidence="4">DoxX family protein</fullName>
    </recommendedName>
</protein>
<feature type="transmembrane region" description="Helical" evidence="1">
    <location>
        <begin position="90"/>
        <end position="109"/>
    </location>
</feature>
<dbReference type="PANTHER" id="PTHR36974">
    <property type="entry name" value="MEMBRANE PROTEIN-RELATED"/>
    <property type="match status" value="1"/>
</dbReference>
<evidence type="ECO:0000313" key="2">
    <source>
        <dbReference type="EMBL" id="MBT1686326.1"/>
    </source>
</evidence>
<dbReference type="RefSeq" id="WP_254089567.1">
    <property type="nucleotide sequence ID" value="NZ_JAHESC010000007.1"/>
</dbReference>
<dbReference type="EMBL" id="JAHESC010000007">
    <property type="protein sequence ID" value="MBT1686326.1"/>
    <property type="molecule type" value="Genomic_DNA"/>
</dbReference>
<dbReference type="AlphaFoldDB" id="A0AAP2D6L1"/>
<accession>A0AAP2D6L1</accession>
<evidence type="ECO:0008006" key="4">
    <source>
        <dbReference type="Google" id="ProtNLM"/>
    </source>
</evidence>